<geneLocation type="chloroplast" evidence="1"/>
<keyword evidence="1" id="KW-0150">Chloroplast</keyword>
<dbReference type="AlphaFoldDB" id="A0A4Y1KCY8"/>
<gene>
    <name evidence="1" type="primary">orf104</name>
</gene>
<dbReference type="RefSeq" id="YP_009667359.1">
    <property type="nucleotide sequence ID" value="NC_043774.1"/>
</dbReference>
<reference evidence="1" key="1">
    <citation type="submission" date="2016-12" db="EMBL/GenBank/DDBJ databases">
        <authorList>
            <person name="Wang Q."/>
            <person name="Wang J."/>
            <person name="Luo J."/>
            <person name="Yang Z."/>
            <person name="Zeng Y."/>
            <person name="Chen S."/>
            <person name="Cai Z."/>
            <person name="Wu Z."/>
            <person name="Li X."/>
        </authorList>
    </citation>
    <scope>NUCLEOTIDE SEQUENCE</scope>
</reference>
<dbReference type="GeneID" id="40872350"/>
<proteinExistence type="predicted"/>
<name>A0A4Y1KCY8_9LILI</name>
<protein>
    <submittedName>
        <fullName evidence="1">Uncharacterized protein</fullName>
    </submittedName>
</protein>
<organism evidence="1">
    <name type="scientific">Thalassia hemprichii</name>
    <dbReference type="NCBI Taxonomy" id="55496"/>
    <lineage>
        <taxon>Eukaryota</taxon>
        <taxon>Viridiplantae</taxon>
        <taxon>Streptophyta</taxon>
        <taxon>Embryophyta</taxon>
        <taxon>Tracheophyta</taxon>
        <taxon>Spermatophyta</taxon>
        <taxon>Magnoliopsida</taxon>
        <taxon>Liliopsida</taxon>
        <taxon>Hydrocharitaceae</taxon>
        <taxon>Thalassia</taxon>
    </lineage>
</organism>
<sequence length="104" mass="11985">MPTELRRESHGSSTYFRSCICDFWKYPERLPLGKGRIRIGYFRDHQRARPIRNVATFVPDSISMSGITFDMIGLSLSNLSISRIRSPFFLLFRKGPTHGNPSFS</sequence>
<keyword evidence="1" id="KW-0934">Plastid</keyword>
<evidence type="ECO:0000313" key="1">
    <source>
        <dbReference type="EMBL" id="ATP74915.1"/>
    </source>
</evidence>
<dbReference type="EMBL" id="KY399983">
    <property type="protein sequence ID" value="ATP74915.1"/>
    <property type="molecule type" value="Genomic_DNA"/>
</dbReference>
<accession>A0A4Y1KCY8</accession>